<protein>
    <submittedName>
        <fullName evidence="3">Uncharacterized protein</fullName>
    </submittedName>
</protein>
<accession>A0AA36JGM7</accession>
<comment type="caution">
    <text evidence="3">The sequence shown here is derived from an EMBL/GenBank/DDBJ whole genome shotgun (WGS) entry which is preliminary data.</text>
</comment>
<evidence type="ECO:0000256" key="1">
    <source>
        <dbReference type="SAM" id="MobiDB-lite"/>
    </source>
</evidence>
<gene>
    <name evidence="3" type="ORF">EVOR1521_LOCUS27359</name>
</gene>
<keyword evidence="4" id="KW-1185">Reference proteome</keyword>
<keyword evidence="2" id="KW-0472">Membrane</keyword>
<feature type="transmembrane region" description="Helical" evidence="2">
    <location>
        <begin position="178"/>
        <end position="194"/>
    </location>
</feature>
<reference evidence="3" key="1">
    <citation type="submission" date="2023-08" db="EMBL/GenBank/DDBJ databases">
        <authorList>
            <person name="Chen Y."/>
            <person name="Shah S."/>
            <person name="Dougan E. K."/>
            <person name="Thang M."/>
            <person name="Chan C."/>
        </authorList>
    </citation>
    <scope>NUCLEOTIDE SEQUENCE</scope>
</reference>
<feature type="transmembrane region" description="Helical" evidence="2">
    <location>
        <begin position="96"/>
        <end position="116"/>
    </location>
</feature>
<sequence>MASDTAAGAAAPAAAPTAAPAAVATAPAGQTQAVGYQAQNYMPMGQPGYGQGGYPGQAGYPGQYGQPGYGQGPGYPGQPGQQMQPQDMRPQLNFRTVVRCFMEIAAIIQGFSLILMMGSGWVQEMGSNEEQPLRRFAVWLGSSVRGAVSSVVPLAAFKRKHRSLEEIWDTQPAPSRPMRWWVVLGCAYFAASFLQEWSAYRRAKAAAPQKVAEGDAAGGRSSGNLLDFYLQKQQEMHRQKTGGARPAAA</sequence>
<keyword evidence="2" id="KW-0812">Transmembrane</keyword>
<organism evidence="3 4">
    <name type="scientific">Effrenium voratum</name>
    <dbReference type="NCBI Taxonomy" id="2562239"/>
    <lineage>
        <taxon>Eukaryota</taxon>
        <taxon>Sar</taxon>
        <taxon>Alveolata</taxon>
        <taxon>Dinophyceae</taxon>
        <taxon>Suessiales</taxon>
        <taxon>Symbiodiniaceae</taxon>
        <taxon>Effrenium</taxon>
    </lineage>
</organism>
<name>A0AA36JGM7_9DINO</name>
<keyword evidence="2" id="KW-1133">Transmembrane helix</keyword>
<dbReference type="Proteomes" id="UP001178507">
    <property type="component" value="Unassembled WGS sequence"/>
</dbReference>
<evidence type="ECO:0000313" key="3">
    <source>
        <dbReference type="EMBL" id="CAJ1405030.1"/>
    </source>
</evidence>
<proteinExistence type="predicted"/>
<dbReference type="AlphaFoldDB" id="A0AA36JGM7"/>
<evidence type="ECO:0000313" key="4">
    <source>
        <dbReference type="Proteomes" id="UP001178507"/>
    </source>
</evidence>
<feature type="region of interest" description="Disordered" evidence="1">
    <location>
        <begin position="55"/>
        <end position="86"/>
    </location>
</feature>
<feature type="compositionally biased region" description="Gly residues" evidence="1">
    <location>
        <begin position="65"/>
        <end position="77"/>
    </location>
</feature>
<evidence type="ECO:0000256" key="2">
    <source>
        <dbReference type="SAM" id="Phobius"/>
    </source>
</evidence>
<dbReference type="EMBL" id="CAUJNA010003567">
    <property type="protein sequence ID" value="CAJ1405030.1"/>
    <property type="molecule type" value="Genomic_DNA"/>
</dbReference>